<dbReference type="OrthoDB" id="4821403at2759"/>
<accession>A0A9W8XJI4</accession>
<keyword evidence="1" id="KW-0732">Signal</keyword>
<protein>
    <submittedName>
        <fullName evidence="2">Uncharacterized protein</fullName>
    </submittedName>
</protein>
<dbReference type="RefSeq" id="XP_056070458.1">
    <property type="nucleotide sequence ID" value="XM_056216211.1"/>
</dbReference>
<sequence length="263" mass="28293">MGVSRFLDRVVAAVALVSVVVARPAPVQVDGCGPSGKVETFEPPKHLLIFSLLAVKLRDPPTFPGVNPSPSWTPPPIGWIFKPWNQVLTSNSQAAQLRNFQWDPTPVTDSDPTGPINDLSSFQIPGNDTVFTSYGVAIPNDTYVAVLDYRGTGILENATSQYSWLGWGCDGNGIEYYVSYSTAAEASGTPAGIDVMSLVDTGLDQATTDRIVAILKQSESEEIRNIAETFVENIQDGGRQGLGRITECDDECKTNKDLIGIIG</sequence>
<keyword evidence="3" id="KW-1185">Reference proteome</keyword>
<gene>
    <name evidence="2" type="ORF">N0V89_007448</name>
</gene>
<comment type="caution">
    <text evidence="2">The sequence shown here is derived from an EMBL/GenBank/DDBJ whole genome shotgun (WGS) entry which is preliminary data.</text>
</comment>
<reference evidence="2" key="1">
    <citation type="submission" date="2022-10" db="EMBL/GenBank/DDBJ databases">
        <title>Tapping the CABI collections for fungal endophytes: first genome assemblies for Collariella, Neodidymelliopsis, Ascochyta clinopodiicola, Didymella pomorum, Didymosphaeria variabile, Neocosmospora piperis and Neocucurbitaria cava.</title>
        <authorList>
            <person name="Hill R."/>
        </authorList>
    </citation>
    <scope>NUCLEOTIDE SEQUENCE</scope>
    <source>
        <strain evidence="2">IMI 356815</strain>
    </source>
</reference>
<dbReference type="AlphaFoldDB" id="A0A9W8XJI4"/>
<name>A0A9W8XJI4_9PLEO</name>
<evidence type="ECO:0000256" key="1">
    <source>
        <dbReference type="SAM" id="SignalP"/>
    </source>
</evidence>
<dbReference type="Proteomes" id="UP001140513">
    <property type="component" value="Unassembled WGS sequence"/>
</dbReference>
<organism evidence="2 3">
    <name type="scientific">Didymosphaeria variabile</name>
    <dbReference type="NCBI Taxonomy" id="1932322"/>
    <lineage>
        <taxon>Eukaryota</taxon>
        <taxon>Fungi</taxon>
        <taxon>Dikarya</taxon>
        <taxon>Ascomycota</taxon>
        <taxon>Pezizomycotina</taxon>
        <taxon>Dothideomycetes</taxon>
        <taxon>Pleosporomycetidae</taxon>
        <taxon>Pleosporales</taxon>
        <taxon>Massarineae</taxon>
        <taxon>Didymosphaeriaceae</taxon>
        <taxon>Didymosphaeria</taxon>
    </lineage>
</organism>
<proteinExistence type="predicted"/>
<evidence type="ECO:0000313" key="2">
    <source>
        <dbReference type="EMBL" id="KAJ4352102.1"/>
    </source>
</evidence>
<dbReference type="EMBL" id="JAPEUX010000005">
    <property type="protein sequence ID" value="KAJ4352102.1"/>
    <property type="molecule type" value="Genomic_DNA"/>
</dbReference>
<evidence type="ECO:0000313" key="3">
    <source>
        <dbReference type="Proteomes" id="UP001140513"/>
    </source>
</evidence>
<dbReference type="GeneID" id="80910978"/>
<feature type="signal peptide" evidence="1">
    <location>
        <begin position="1"/>
        <end position="22"/>
    </location>
</feature>
<feature type="chain" id="PRO_5040974926" evidence="1">
    <location>
        <begin position="23"/>
        <end position="263"/>
    </location>
</feature>